<dbReference type="CDD" id="cd04301">
    <property type="entry name" value="NAT_SF"/>
    <property type="match status" value="1"/>
</dbReference>
<dbReference type="EMBL" id="CP050177">
    <property type="protein sequence ID" value="QIQ04226.1"/>
    <property type="molecule type" value="Genomic_DNA"/>
</dbReference>
<dbReference type="Gene3D" id="3.40.630.30">
    <property type="match status" value="1"/>
</dbReference>
<reference evidence="2 3" key="1">
    <citation type="submission" date="2020-03" db="EMBL/GenBank/DDBJ databases">
        <title>A novel species.</title>
        <authorList>
            <person name="Gao J."/>
        </authorList>
    </citation>
    <scope>NUCLEOTIDE SEQUENCE [LARGE SCALE GENOMIC DNA]</scope>
    <source>
        <strain evidence="2 3">QMT-12</strain>
    </source>
</reference>
<dbReference type="AlphaFoldDB" id="A0A6G9H1M9"/>
<dbReference type="InterPro" id="IPR051531">
    <property type="entry name" value="N-acetyltransferase"/>
</dbReference>
<dbReference type="Pfam" id="PF13302">
    <property type="entry name" value="Acetyltransf_3"/>
    <property type="match status" value="1"/>
</dbReference>
<organism evidence="2 3">
    <name type="scientific">Streptomyces liangshanensis</name>
    <dbReference type="NCBI Taxonomy" id="2717324"/>
    <lineage>
        <taxon>Bacteria</taxon>
        <taxon>Bacillati</taxon>
        <taxon>Actinomycetota</taxon>
        <taxon>Actinomycetes</taxon>
        <taxon>Kitasatosporales</taxon>
        <taxon>Streptomycetaceae</taxon>
        <taxon>Streptomyces</taxon>
    </lineage>
</organism>
<proteinExistence type="predicted"/>
<protein>
    <submittedName>
        <fullName evidence="2">GNAT family N-acetyltransferase</fullName>
    </submittedName>
</protein>
<dbReference type="KEGG" id="slia:HA039_19645"/>
<evidence type="ECO:0000313" key="3">
    <source>
        <dbReference type="Proteomes" id="UP000501179"/>
    </source>
</evidence>
<evidence type="ECO:0000313" key="2">
    <source>
        <dbReference type="EMBL" id="QIQ04226.1"/>
    </source>
</evidence>
<sequence length="196" mass="20824">MNGTGPQLHAPATTTAAALTLRPWAERDLPSLVEAYDDPVMLRSTQHPVTDGAEAIRWLEERARGWATGTRPSFAVFEGTRLVAHISLRHAGFSGTADTAEVGYWTVAAARGRGVAPRALEAVTAWAFSKAGMAGMAGMAGGPGLNRLELLHQVNNPASCRVAEKAGYGYERTLAPHPPFPLEGHLHGRVRVRAGA</sequence>
<dbReference type="RefSeq" id="WP_167031589.1">
    <property type="nucleotide sequence ID" value="NZ_CP050177.1"/>
</dbReference>
<dbReference type="SUPFAM" id="SSF55729">
    <property type="entry name" value="Acyl-CoA N-acyltransferases (Nat)"/>
    <property type="match status" value="1"/>
</dbReference>
<dbReference type="GO" id="GO:0016747">
    <property type="term" value="F:acyltransferase activity, transferring groups other than amino-acyl groups"/>
    <property type="evidence" value="ECO:0007669"/>
    <property type="project" value="InterPro"/>
</dbReference>
<evidence type="ECO:0000259" key="1">
    <source>
        <dbReference type="PROSITE" id="PS51186"/>
    </source>
</evidence>
<keyword evidence="3" id="KW-1185">Reference proteome</keyword>
<dbReference type="InterPro" id="IPR016181">
    <property type="entry name" value="Acyl_CoA_acyltransferase"/>
</dbReference>
<name>A0A6G9H1M9_9ACTN</name>
<dbReference type="InterPro" id="IPR000182">
    <property type="entry name" value="GNAT_dom"/>
</dbReference>
<dbReference type="PROSITE" id="PS51186">
    <property type="entry name" value="GNAT"/>
    <property type="match status" value="1"/>
</dbReference>
<dbReference type="PANTHER" id="PTHR43792">
    <property type="entry name" value="GNAT FAMILY, PUTATIVE (AFU_ORTHOLOGUE AFUA_3G00765)-RELATED-RELATED"/>
    <property type="match status" value="1"/>
</dbReference>
<accession>A0A6G9H1M9</accession>
<keyword evidence="2" id="KW-0808">Transferase</keyword>
<dbReference type="Proteomes" id="UP000501179">
    <property type="component" value="Chromosome"/>
</dbReference>
<gene>
    <name evidence="2" type="ORF">HA039_19645</name>
</gene>
<feature type="domain" description="N-acetyltransferase" evidence="1">
    <location>
        <begin position="19"/>
        <end position="193"/>
    </location>
</feature>